<organism evidence="1 2">
    <name type="scientific">Lutibacter profundi</name>
    <dbReference type="NCBI Taxonomy" id="1622118"/>
    <lineage>
        <taxon>Bacteria</taxon>
        <taxon>Pseudomonadati</taxon>
        <taxon>Bacteroidota</taxon>
        <taxon>Flavobacteriia</taxon>
        <taxon>Flavobacteriales</taxon>
        <taxon>Flavobacteriaceae</taxon>
        <taxon>Lutibacter</taxon>
    </lineage>
</organism>
<name>A0A0X8G8V0_9FLAO</name>
<proteinExistence type="predicted"/>
<dbReference type="STRING" id="1622118.Lupro_11105"/>
<evidence type="ECO:0000313" key="1">
    <source>
        <dbReference type="EMBL" id="AMC11783.1"/>
    </source>
</evidence>
<gene>
    <name evidence="1" type="ORF">Lupro_11105</name>
</gene>
<dbReference type="KEGG" id="lut:Lupro_11105"/>
<dbReference type="AlphaFoldDB" id="A0A0X8G8V0"/>
<protein>
    <submittedName>
        <fullName evidence="1">Uncharacterized protein</fullName>
    </submittedName>
</protein>
<keyword evidence="2" id="KW-1185">Reference proteome</keyword>
<sequence>MISFAHEPIYGLGPETLPKHLHAIEIGTFIRQGRLEYELGYGYGITQNLTVRIDALINNNAATSIQGVKIKTKFALWRKMSPGVLKRLTAIAAVKLPSTTQYNSNKVTAYTLGLANGYESRKWYYFSDISYTYQQAKLGVQPGANLKYNLVGGIRPIKSDYLKPDLVLLVELNGEYRGVSRLNNVEIDKTNGNTLAVAPGFLFSYRNIMLKGGVQFGIAKTKNIKKFKPNAVVTLEYHF</sequence>
<evidence type="ECO:0000313" key="2">
    <source>
        <dbReference type="Proteomes" id="UP000059672"/>
    </source>
</evidence>
<reference evidence="1 2" key="2">
    <citation type="journal article" date="2016" name="Int. J. Syst. Evol. Microbiol.">
        <title>Lutibacter profundi sp. nov., isolated from a deep-sea hydrothermal system on the Arctic Mid-Ocean Ridge and emended description of the genus Lutibacter.</title>
        <authorList>
            <person name="Le Moine Bauer S."/>
            <person name="Roalkvam I."/>
            <person name="Steen I.H."/>
            <person name="Dahle H."/>
        </authorList>
    </citation>
    <scope>NUCLEOTIDE SEQUENCE [LARGE SCALE GENOMIC DNA]</scope>
    <source>
        <strain evidence="1 2">LP1</strain>
    </source>
</reference>
<dbReference type="Proteomes" id="UP000059672">
    <property type="component" value="Chromosome"/>
</dbReference>
<accession>A0A0X8G8V0</accession>
<dbReference type="EMBL" id="CP013355">
    <property type="protein sequence ID" value="AMC11783.1"/>
    <property type="molecule type" value="Genomic_DNA"/>
</dbReference>
<reference evidence="2" key="1">
    <citation type="submission" date="2015-12" db="EMBL/GenBank/DDBJ databases">
        <title>Complete genome sequence of Lutibacter profundus strain LP1.</title>
        <authorList>
            <person name="Wissuwa J."/>
            <person name="Le Moine Bauer S."/>
            <person name="Stokke R."/>
            <person name="Dahle H."/>
            <person name="Steen I.H."/>
        </authorList>
    </citation>
    <scope>NUCLEOTIDE SEQUENCE [LARGE SCALE GENOMIC DNA]</scope>
    <source>
        <strain evidence="2">LP1</strain>
    </source>
</reference>